<name>A0ABR4K9N3_9EURO</name>
<keyword evidence="2" id="KW-1185">Reference proteome</keyword>
<sequence>MSLDLRTRSYYPGPLLPILRRGSLVSGPITLGLCFNPSGLLGDQTTSVCLIVAYDPGQISSMSCRPD</sequence>
<accession>A0ABR4K9N3</accession>
<dbReference type="RefSeq" id="XP_070898527.1">
    <property type="nucleotide sequence ID" value="XM_071040284.1"/>
</dbReference>
<comment type="caution">
    <text evidence="1">The sequence shown here is derived from an EMBL/GenBank/DDBJ whole genome shotgun (WGS) entry which is preliminary data.</text>
</comment>
<evidence type="ECO:0000313" key="2">
    <source>
        <dbReference type="Proteomes" id="UP001610444"/>
    </source>
</evidence>
<dbReference type="EMBL" id="JBFXLR010000024">
    <property type="protein sequence ID" value="KAL2848992.1"/>
    <property type="molecule type" value="Genomic_DNA"/>
</dbReference>
<evidence type="ECO:0000313" key="1">
    <source>
        <dbReference type="EMBL" id="KAL2848992.1"/>
    </source>
</evidence>
<organism evidence="1 2">
    <name type="scientific">Aspergillus pseudodeflectus</name>
    <dbReference type="NCBI Taxonomy" id="176178"/>
    <lineage>
        <taxon>Eukaryota</taxon>
        <taxon>Fungi</taxon>
        <taxon>Dikarya</taxon>
        <taxon>Ascomycota</taxon>
        <taxon>Pezizomycotina</taxon>
        <taxon>Eurotiomycetes</taxon>
        <taxon>Eurotiomycetidae</taxon>
        <taxon>Eurotiales</taxon>
        <taxon>Aspergillaceae</taxon>
        <taxon>Aspergillus</taxon>
        <taxon>Aspergillus subgen. Nidulantes</taxon>
    </lineage>
</organism>
<proteinExistence type="predicted"/>
<gene>
    <name evidence="1" type="ORF">BJX68DRAFT_238083</name>
</gene>
<reference evidence="1 2" key="1">
    <citation type="submission" date="2024-07" db="EMBL/GenBank/DDBJ databases">
        <title>Section-level genome sequencing and comparative genomics of Aspergillus sections Usti and Cavernicolus.</title>
        <authorList>
            <consortium name="Lawrence Berkeley National Laboratory"/>
            <person name="Nybo J.L."/>
            <person name="Vesth T.C."/>
            <person name="Theobald S."/>
            <person name="Frisvad J.C."/>
            <person name="Larsen T.O."/>
            <person name="Kjaerboelling I."/>
            <person name="Rothschild-Mancinelli K."/>
            <person name="Lyhne E.K."/>
            <person name="Kogle M.E."/>
            <person name="Barry K."/>
            <person name="Clum A."/>
            <person name="Na H."/>
            <person name="Ledsgaard L."/>
            <person name="Lin J."/>
            <person name="Lipzen A."/>
            <person name="Kuo A."/>
            <person name="Riley R."/>
            <person name="Mondo S."/>
            <person name="LaButti K."/>
            <person name="Haridas S."/>
            <person name="Pangalinan J."/>
            <person name="Salamov A.A."/>
            <person name="Simmons B.A."/>
            <person name="Magnuson J.K."/>
            <person name="Chen J."/>
            <person name="Drula E."/>
            <person name="Henrissat B."/>
            <person name="Wiebenga A."/>
            <person name="Lubbers R.J."/>
            <person name="Gomes A.C."/>
            <person name="Macurrencykelacurrency M.R."/>
            <person name="Stajich J."/>
            <person name="Grigoriev I.V."/>
            <person name="Mortensen U.H."/>
            <person name="De vries R.P."/>
            <person name="Baker S.E."/>
            <person name="Andersen M.R."/>
        </authorList>
    </citation>
    <scope>NUCLEOTIDE SEQUENCE [LARGE SCALE GENOMIC DNA]</scope>
    <source>
        <strain evidence="1 2">CBS 756.74</strain>
    </source>
</reference>
<dbReference type="Proteomes" id="UP001610444">
    <property type="component" value="Unassembled WGS sequence"/>
</dbReference>
<dbReference type="GeneID" id="98155448"/>
<protein>
    <submittedName>
        <fullName evidence="1">Uncharacterized protein</fullName>
    </submittedName>
</protein>